<dbReference type="InterPro" id="IPR029052">
    <property type="entry name" value="Metallo-depent_PP-like"/>
</dbReference>
<reference evidence="4" key="1">
    <citation type="submission" date="2020-10" db="EMBL/GenBank/DDBJ databases">
        <authorList>
            <person name="Gilroy R."/>
        </authorList>
    </citation>
    <scope>NUCLEOTIDE SEQUENCE</scope>
    <source>
        <strain evidence="4">ChiBcec7-5410</strain>
    </source>
</reference>
<dbReference type="AlphaFoldDB" id="A0A9D1KSU8"/>
<dbReference type="Pfam" id="PF12850">
    <property type="entry name" value="Metallophos_2"/>
    <property type="match status" value="1"/>
</dbReference>
<evidence type="ECO:0000256" key="2">
    <source>
        <dbReference type="RuleBase" id="RU362039"/>
    </source>
</evidence>
<evidence type="ECO:0000313" key="5">
    <source>
        <dbReference type="Proteomes" id="UP000824160"/>
    </source>
</evidence>
<dbReference type="InterPro" id="IPR000979">
    <property type="entry name" value="Phosphodiesterase_MJ0936/Vps29"/>
</dbReference>
<name>A0A9D1KSU8_9FIRM</name>
<sequence>MDTRRIVVISDTHKDFFTLRKIVERHRQDTDLFLHLGDVEEDVRKIQALYPSLSIRSVRGNCDFGSKSKPVDIVELGCARILFCHGHTMFVSAGTEYLENAAREAGCNVALYGHTHVSYCRYKDGLYVMNPGSPSSPRDGKASYGIIDITETGLLPYVVKLN</sequence>
<dbReference type="GO" id="GO:0016787">
    <property type="term" value="F:hydrolase activity"/>
    <property type="evidence" value="ECO:0007669"/>
    <property type="project" value="UniProtKB-UniRule"/>
</dbReference>
<comment type="similarity">
    <text evidence="1 2">Belongs to the metallophosphoesterase superfamily. YfcE family.</text>
</comment>
<dbReference type="InterPro" id="IPR024654">
    <property type="entry name" value="Calcineurin-like_PHP_lpxH"/>
</dbReference>
<comment type="caution">
    <text evidence="4">The sequence shown here is derived from an EMBL/GenBank/DDBJ whole genome shotgun (WGS) entry which is preliminary data.</text>
</comment>
<accession>A0A9D1KSU8</accession>
<dbReference type="EC" id="3.1.4.-" evidence="2"/>
<evidence type="ECO:0000313" key="4">
    <source>
        <dbReference type="EMBL" id="HIT94931.1"/>
    </source>
</evidence>
<evidence type="ECO:0000259" key="3">
    <source>
        <dbReference type="Pfam" id="PF12850"/>
    </source>
</evidence>
<reference evidence="4" key="2">
    <citation type="journal article" date="2021" name="PeerJ">
        <title>Extensive microbial diversity within the chicken gut microbiome revealed by metagenomics and culture.</title>
        <authorList>
            <person name="Gilroy R."/>
            <person name="Ravi A."/>
            <person name="Getino M."/>
            <person name="Pursley I."/>
            <person name="Horton D.L."/>
            <person name="Alikhan N.F."/>
            <person name="Baker D."/>
            <person name="Gharbi K."/>
            <person name="Hall N."/>
            <person name="Watson M."/>
            <person name="Adriaenssens E.M."/>
            <person name="Foster-Nyarko E."/>
            <person name="Jarju S."/>
            <person name="Secka A."/>
            <person name="Antonio M."/>
            <person name="Oren A."/>
            <person name="Chaudhuri R.R."/>
            <person name="La Ragione R."/>
            <person name="Hildebrand F."/>
            <person name="Pallen M.J."/>
        </authorList>
    </citation>
    <scope>NUCLEOTIDE SEQUENCE</scope>
    <source>
        <strain evidence="4">ChiBcec7-5410</strain>
    </source>
</reference>
<evidence type="ECO:0000256" key="1">
    <source>
        <dbReference type="ARBA" id="ARBA00008950"/>
    </source>
</evidence>
<protein>
    <recommendedName>
        <fullName evidence="2">Phosphoesterase</fullName>
        <ecNumber evidence="2">3.1.4.-</ecNumber>
    </recommendedName>
</protein>
<dbReference type="SUPFAM" id="SSF56300">
    <property type="entry name" value="Metallo-dependent phosphatases"/>
    <property type="match status" value="1"/>
</dbReference>
<comment type="cofactor">
    <cofactor evidence="2">
        <name>a divalent metal cation</name>
        <dbReference type="ChEBI" id="CHEBI:60240"/>
    </cofactor>
</comment>
<dbReference type="GO" id="GO:0046872">
    <property type="term" value="F:metal ion binding"/>
    <property type="evidence" value="ECO:0007669"/>
    <property type="project" value="UniProtKB-KW"/>
</dbReference>
<organism evidence="4 5">
    <name type="scientific">Candidatus Faecivivens stercoripullorum</name>
    <dbReference type="NCBI Taxonomy" id="2840805"/>
    <lineage>
        <taxon>Bacteria</taxon>
        <taxon>Bacillati</taxon>
        <taxon>Bacillota</taxon>
        <taxon>Clostridia</taxon>
        <taxon>Eubacteriales</taxon>
        <taxon>Oscillospiraceae</taxon>
        <taxon>Oscillospiraceae incertae sedis</taxon>
        <taxon>Candidatus Faecivivens</taxon>
    </lineage>
</organism>
<dbReference type="PANTHER" id="PTHR11124">
    <property type="entry name" value="VACUOLAR SORTING PROTEIN VPS29"/>
    <property type="match status" value="1"/>
</dbReference>
<feature type="domain" description="Calcineurin-like phosphoesterase" evidence="3">
    <location>
        <begin position="5"/>
        <end position="151"/>
    </location>
</feature>
<proteinExistence type="inferred from homology"/>
<dbReference type="EMBL" id="DVLW01000193">
    <property type="protein sequence ID" value="HIT94931.1"/>
    <property type="molecule type" value="Genomic_DNA"/>
</dbReference>
<gene>
    <name evidence="4" type="ORF">IAC43_07070</name>
</gene>
<dbReference type="Proteomes" id="UP000824160">
    <property type="component" value="Unassembled WGS sequence"/>
</dbReference>
<dbReference type="Gene3D" id="3.60.21.10">
    <property type="match status" value="1"/>
</dbReference>
<dbReference type="NCBIfam" id="TIGR00040">
    <property type="entry name" value="yfcE"/>
    <property type="match status" value="1"/>
</dbReference>
<keyword evidence="2" id="KW-0479">Metal-binding</keyword>